<gene>
    <name evidence="1" type="ORF">SNOD_04655</name>
</gene>
<reference evidence="1 2" key="2">
    <citation type="journal article" date="2016" name="Appl. Microbiol. Biotechnol.">
        <title>Exploiting the genome sequence of Streptomyces nodosus for enhanced antibiotic production.</title>
        <authorList>
            <person name="Sweeney P."/>
            <person name="Murphy C.D."/>
            <person name="Caffrey P."/>
        </authorList>
    </citation>
    <scope>NUCLEOTIDE SEQUENCE [LARGE SCALE GENOMIC DNA]</scope>
    <source>
        <strain evidence="1 2">ATCC 14899</strain>
    </source>
</reference>
<dbReference type="RefSeq" id="WP_043437880.1">
    <property type="nucleotide sequence ID" value="NZ_CP009313.1"/>
</dbReference>
<dbReference type="Proteomes" id="UP000031526">
    <property type="component" value="Chromosome"/>
</dbReference>
<evidence type="ECO:0000313" key="1">
    <source>
        <dbReference type="EMBL" id="AJE39398.1"/>
    </source>
</evidence>
<sequence length="816" mass="89509">MTTADQLDRAVADPIGLITDLVTDVEKELGAERIRAVATVVAGGRAKSRSLAKALAMRPALLTDGRSPAPRAIGDLLIALRKAGASAIAAPVCAECGKKLRTLQRKGQDWYCGVCGQERAECTACGNVRRVSFRDRKGPPRCKMCPDNDDRDPAAVVHELITAIAPGADGDAVAEALRRSAPHRPHHRQRVVWVLEENPRLLTGEGHLAPHRAILRFIDLLHEAGVAGIVRPGCPRRHRVVRIDKPLDGQRVCRNCIAKSRIEECVRCGARREPATRDADGRPLCPSCLVKDPANLETCIVCGESRMVSNRTADGPICPNCRPLPILLCSICGRTAPCMLSKLTGLPRCGGCDRRQAHCTGCGRMRGIHSGTADAPVCGPCTTPDAELWRPCPTCGQAERLHAPGPCPRCSLKQRLHELLADGTGSINPKLQLLHDALGDTERAGTAMRWLSKGIVSTVLSDLGSGRRPLTHKALDELPEGKVVEHIRSVLVATGVLPQRDEQMVRLERHVKDLVSSHATAEGRKILHRYATWHLLRRLRRRSRGKDITHYQITVARQHLRAAVHLLDWLEEHNLTLATCRQADLERWMTSDDARHRREAGHFVRWTLAQKIARDLSFPAVRWNGPSQAMDDEARWDTARRLLHDDTLKPEDRFAGLLLLLYAQWPAAISRLTIDHIEETDGAVRIRLGAVPVELPAPVADLALQQVAVRRSHAVLAQTDSPWLFPGGQPGRPISAWAMGERLRKLGIRLAEARSTALFQLATELPAAVLARTLGIDITVAVKWQRAAAGDWAAYAAEVSRRTSPQPPIHKPGAPT</sequence>
<keyword evidence="2" id="KW-1185">Reference proteome</keyword>
<evidence type="ECO:0000313" key="2">
    <source>
        <dbReference type="Proteomes" id="UP000031526"/>
    </source>
</evidence>
<protein>
    <submittedName>
        <fullName evidence="1">Uncharacterized protein</fullName>
    </submittedName>
</protein>
<dbReference type="STRING" id="40318.SNOD_04655"/>
<accession>A0A0B5D7P6</accession>
<dbReference type="EMBL" id="CP009313">
    <property type="protein sequence ID" value="AJE39398.1"/>
    <property type="molecule type" value="Genomic_DNA"/>
</dbReference>
<name>A0A0B5D7P6_9ACTN</name>
<dbReference type="HOGENOM" id="CLU_018972_0_0_11"/>
<reference evidence="2" key="1">
    <citation type="submission" date="2014-09" db="EMBL/GenBank/DDBJ databases">
        <title>Sequence of the Streptomyces nodosus genome.</title>
        <authorList>
            <person name="Sweeney P."/>
            <person name="Stephens N."/>
            <person name="Murphy C."/>
            <person name="Caffrey P."/>
        </authorList>
    </citation>
    <scope>NUCLEOTIDE SEQUENCE [LARGE SCALE GENOMIC DNA]</scope>
    <source>
        <strain evidence="2">ATCC 14899</strain>
    </source>
</reference>
<organism evidence="1 2">
    <name type="scientific">Streptomyces nodosus</name>
    <dbReference type="NCBI Taxonomy" id="40318"/>
    <lineage>
        <taxon>Bacteria</taxon>
        <taxon>Bacillati</taxon>
        <taxon>Actinomycetota</taxon>
        <taxon>Actinomycetes</taxon>
        <taxon>Kitasatosporales</taxon>
        <taxon>Streptomycetaceae</taxon>
        <taxon>Streptomyces</taxon>
    </lineage>
</organism>
<proteinExistence type="predicted"/>
<dbReference type="AlphaFoldDB" id="A0A0B5D7P6"/>